<reference evidence="1 2" key="1">
    <citation type="submission" date="2019-09" db="EMBL/GenBank/DDBJ databases">
        <title>Prevotella A2879 sp. nov., isolated from an abscess of a patient.</title>
        <authorList>
            <person name="Buhl M."/>
            <person name="Oberhettinger P."/>
        </authorList>
    </citation>
    <scope>NUCLEOTIDE SEQUENCE [LARGE SCALE GENOMIC DNA]</scope>
    <source>
        <strain evidence="1 2">A2879</strain>
    </source>
</reference>
<dbReference type="InterPro" id="IPR000801">
    <property type="entry name" value="Esterase-like"/>
</dbReference>
<dbReference type="SUPFAM" id="SSF53474">
    <property type="entry name" value="alpha/beta-Hydrolases"/>
    <property type="match status" value="1"/>
</dbReference>
<protein>
    <recommendedName>
        <fullName evidence="3">Esterase</fullName>
    </recommendedName>
</protein>
<dbReference type="EMBL" id="VVIQ01000001">
    <property type="protein sequence ID" value="MUL27023.1"/>
    <property type="molecule type" value="Genomic_DNA"/>
</dbReference>
<comment type="caution">
    <text evidence="1">The sequence shown here is derived from an EMBL/GenBank/DDBJ whole genome shotgun (WGS) entry which is preliminary data.</text>
</comment>
<sequence>MRHQRQIIEINGHTCIIHCEDNAKDFLIQPVDSHDTEELEHQISYIEEHSSATFTHIAMRVEKWNAELTPWSAPPVFGKIPFGDGANHTLLYIIQQLIPKLQHLYNLSICGENTFLGGYSLAGLFALWASYQAEIPFNGIAAASPSAWYTGWLDYAESHTPQIKNAYLSLGDKEEKTKTKLMSTIRKDMLNLEHIYKTKGVNCKMEWNEGNHFQDNGIRMAKGFVWLLQNLD</sequence>
<accession>A0A7C9HCY9</accession>
<dbReference type="InterPro" id="IPR029058">
    <property type="entry name" value="AB_hydrolase_fold"/>
</dbReference>
<dbReference type="Pfam" id="PF00756">
    <property type="entry name" value="Esterase"/>
    <property type="match status" value="1"/>
</dbReference>
<name>A0A7C9HCY9_9BACT</name>
<gene>
    <name evidence="1" type="ORF">F0475_01485</name>
</gene>
<dbReference type="PANTHER" id="PTHR48098:SF6">
    <property type="entry name" value="FERRI-BACILLIBACTIN ESTERASE BESA"/>
    <property type="match status" value="1"/>
</dbReference>
<evidence type="ECO:0008006" key="3">
    <source>
        <dbReference type="Google" id="ProtNLM"/>
    </source>
</evidence>
<keyword evidence="2" id="KW-1185">Reference proteome</keyword>
<evidence type="ECO:0000313" key="2">
    <source>
        <dbReference type="Proteomes" id="UP000482295"/>
    </source>
</evidence>
<dbReference type="RefSeq" id="WP_155715070.1">
    <property type="nucleotide sequence ID" value="NZ_VVIQ01000001.1"/>
</dbReference>
<proteinExistence type="predicted"/>
<organism evidence="1 2">
    <name type="scientific">Prevotella vespertina</name>
    <dbReference type="NCBI Taxonomy" id="2608404"/>
    <lineage>
        <taxon>Bacteria</taxon>
        <taxon>Pseudomonadati</taxon>
        <taxon>Bacteroidota</taxon>
        <taxon>Bacteroidia</taxon>
        <taxon>Bacteroidales</taxon>
        <taxon>Prevotellaceae</taxon>
        <taxon>Prevotella</taxon>
    </lineage>
</organism>
<dbReference type="PANTHER" id="PTHR48098">
    <property type="entry name" value="ENTEROCHELIN ESTERASE-RELATED"/>
    <property type="match status" value="1"/>
</dbReference>
<dbReference type="AlphaFoldDB" id="A0A7C9HCY9"/>
<dbReference type="Proteomes" id="UP000482295">
    <property type="component" value="Unassembled WGS sequence"/>
</dbReference>
<evidence type="ECO:0000313" key="1">
    <source>
        <dbReference type="EMBL" id="MUL27023.1"/>
    </source>
</evidence>
<dbReference type="InterPro" id="IPR050583">
    <property type="entry name" value="Mycobacterial_A85_antigen"/>
</dbReference>
<dbReference type="Gene3D" id="3.40.50.1820">
    <property type="entry name" value="alpha/beta hydrolase"/>
    <property type="match status" value="1"/>
</dbReference>